<dbReference type="InterPro" id="IPR017459">
    <property type="entry name" value="Glycosyl_Trfase_fam3_N_dom"/>
</dbReference>
<dbReference type="PROSITE" id="PS00647">
    <property type="entry name" value="THYMID_PHOSPHORYLASE"/>
    <property type="match status" value="1"/>
</dbReference>
<evidence type="ECO:0000256" key="3">
    <source>
        <dbReference type="ARBA" id="ARBA00022679"/>
    </source>
</evidence>
<comment type="catalytic activity">
    <reaction evidence="4">
        <text>thymidine + phosphate = 2-deoxy-alpha-D-ribose 1-phosphate + thymine</text>
        <dbReference type="Rhea" id="RHEA:16037"/>
        <dbReference type="ChEBI" id="CHEBI:17748"/>
        <dbReference type="ChEBI" id="CHEBI:17821"/>
        <dbReference type="ChEBI" id="CHEBI:43474"/>
        <dbReference type="ChEBI" id="CHEBI:57259"/>
        <dbReference type="EC" id="2.4.2.4"/>
    </reaction>
</comment>
<evidence type="ECO:0000256" key="1">
    <source>
        <dbReference type="ARBA" id="ARBA00011892"/>
    </source>
</evidence>
<dbReference type="GO" id="GO:0005829">
    <property type="term" value="C:cytosol"/>
    <property type="evidence" value="ECO:0007669"/>
    <property type="project" value="TreeGrafter"/>
</dbReference>
<dbReference type="EC" id="2.4.2.4" evidence="1"/>
<feature type="domain" description="Glycosyl transferase family 3 N-terminal" evidence="6">
    <location>
        <begin position="7"/>
        <end position="68"/>
    </location>
</feature>
<evidence type="ECO:0000259" key="6">
    <source>
        <dbReference type="Pfam" id="PF02885"/>
    </source>
</evidence>
<dbReference type="InterPro" id="IPR000312">
    <property type="entry name" value="Glycosyl_Trfase_fam3"/>
</dbReference>
<dbReference type="SUPFAM" id="SSF47648">
    <property type="entry name" value="Nucleoside phosphorylase/phosphoribosyltransferase N-terminal domain"/>
    <property type="match status" value="1"/>
</dbReference>
<dbReference type="NCBIfam" id="NF004490">
    <property type="entry name" value="PRK05820.1"/>
    <property type="match status" value="1"/>
</dbReference>
<dbReference type="PANTHER" id="PTHR10515">
    <property type="entry name" value="THYMIDINE PHOSPHORYLASE"/>
    <property type="match status" value="1"/>
</dbReference>
<keyword evidence="3 7" id="KW-0808">Transferase</keyword>
<dbReference type="EMBL" id="CADCTV010000437">
    <property type="protein sequence ID" value="CAA9329739.1"/>
    <property type="molecule type" value="Genomic_DNA"/>
</dbReference>
<dbReference type="PANTHER" id="PTHR10515:SF0">
    <property type="entry name" value="THYMIDINE PHOSPHORYLASE"/>
    <property type="match status" value="1"/>
</dbReference>
<reference evidence="7" key="1">
    <citation type="submission" date="2020-02" db="EMBL/GenBank/DDBJ databases">
        <authorList>
            <person name="Meier V. D."/>
        </authorList>
    </citation>
    <scope>NUCLEOTIDE SEQUENCE</scope>
    <source>
        <strain evidence="7">AVDCRST_MAG89</strain>
    </source>
</reference>
<dbReference type="AlphaFoldDB" id="A0A6J4LII1"/>
<name>A0A6J4LII1_9BACT</name>
<accession>A0A6J4LII1</accession>
<keyword evidence="2 7" id="KW-0328">Glycosyltransferase</keyword>
<feature type="domain" description="Glycosyl transferase family 3" evidence="5">
    <location>
        <begin position="79"/>
        <end position="214"/>
    </location>
</feature>
<protein>
    <recommendedName>
        <fullName evidence="1">thymidine phosphorylase</fullName>
        <ecNumber evidence="1">2.4.2.4</ecNumber>
    </recommendedName>
</protein>
<dbReference type="GO" id="GO:0006206">
    <property type="term" value="P:pyrimidine nucleobase metabolic process"/>
    <property type="evidence" value="ECO:0007669"/>
    <property type="project" value="InterPro"/>
</dbReference>
<dbReference type="InterPro" id="IPR035902">
    <property type="entry name" value="Nuc_phospho_transferase"/>
</dbReference>
<dbReference type="Pfam" id="PF02885">
    <property type="entry name" value="Glycos_trans_3N"/>
    <property type="match status" value="1"/>
</dbReference>
<dbReference type="SUPFAM" id="SSF52418">
    <property type="entry name" value="Nucleoside phosphorylase/phosphoribosyltransferase catalytic domain"/>
    <property type="match status" value="1"/>
</dbReference>
<dbReference type="GO" id="GO:0004645">
    <property type="term" value="F:1,4-alpha-oligoglucan phosphorylase activity"/>
    <property type="evidence" value="ECO:0007669"/>
    <property type="project" value="InterPro"/>
</dbReference>
<evidence type="ECO:0000256" key="4">
    <source>
        <dbReference type="ARBA" id="ARBA00048550"/>
    </source>
</evidence>
<dbReference type="GO" id="GO:0009032">
    <property type="term" value="F:thymidine phosphorylase activity"/>
    <property type="evidence" value="ECO:0007669"/>
    <property type="project" value="UniProtKB-EC"/>
</dbReference>
<dbReference type="Gene3D" id="1.20.970.10">
    <property type="entry name" value="Transferase, Pyrimidine Nucleoside Phosphorylase, Chain C"/>
    <property type="match status" value="1"/>
</dbReference>
<gene>
    <name evidence="7" type="ORF">AVDCRST_MAG89-2064</name>
</gene>
<dbReference type="InterPro" id="IPR017872">
    <property type="entry name" value="Pyrmidine_PPase_CS"/>
</dbReference>
<sequence length="219" mass="22853">MSSGAVPLIERKKNGGELAPDEIRALLAGYLDRSIPDYQVASWLMAVCWRGMTEGETLAMTQAMVDTGATLEWTGLDRPTVDKHSTGGVGDKTSLVLVPLMAEAGAAFVKMSGRGLGHTGGTLDKLEAIAGFRTELGLEEMSAQVRRIGCALVGQSPALVPADGALYSLRDVTATVDSVPLIASSIMSKKLAGGAGTIVLDVKWGSGAFMTTQEAAREL</sequence>
<dbReference type="InterPro" id="IPR000053">
    <property type="entry name" value="Thymidine/pyrmidine_PPase"/>
</dbReference>
<dbReference type="InterPro" id="IPR036320">
    <property type="entry name" value="Glycosyl_Trfase_fam3_N_dom_sf"/>
</dbReference>
<feature type="non-terminal residue" evidence="7">
    <location>
        <position position="219"/>
    </location>
</feature>
<evidence type="ECO:0000259" key="5">
    <source>
        <dbReference type="Pfam" id="PF00591"/>
    </source>
</evidence>
<dbReference type="Gene3D" id="3.40.1030.10">
    <property type="entry name" value="Nucleoside phosphorylase/phosphoribosyltransferase catalytic domain"/>
    <property type="match status" value="1"/>
</dbReference>
<proteinExistence type="predicted"/>
<evidence type="ECO:0000313" key="7">
    <source>
        <dbReference type="EMBL" id="CAA9329739.1"/>
    </source>
</evidence>
<evidence type="ECO:0000256" key="2">
    <source>
        <dbReference type="ARBA" id="ARBA00022676"/>
    </source>
</evidence>
<organism evidence="7">
    <name type="scientific">uncultured Gemmatimonadota bacterium</name>
    <dbReference type="NCBI Taxonomy" id="203437"/>
    <lineage>
        <taxon>Bacteria</taxon>
        <taxon>Pseudomonadati</taxon>
        <taxon>Gemmatimonadota</taxon>
        <taxon>environmental samples</taxon>
    </lineage>
</organism>
<dbReference type="Pfam" id="PF00591">
    <property type="entry name" value="Glycos_transf_3"/>
    <property type="match status" value="1"/>
</dbReference>